<reference evidence="6" key="1">
    <citation type="journal article" date="2015" name="Genome Announc.">
        <title>Draft genome sequence of Talaromyces cellulolyticus strain Y-94, a source of lignocellulosic biomass-degrading enzymes.</title>
        <authorList>
            <person name="Fujii T."/>
            <person name="Koike H."/>
            <person name="Sawayama S."/>
            <person name="Yano S."/>
            <person name="Inoue H."/>
        </authorList>
    </citation>
    <scope>NUCLEOTIDE SEQUENCE [LARGE SCALE GENOMIC DNA]</scope>
    <source>
        <strain evidence="6">Y-94</strain>
    </source>
</reference>
<sequence length="337" mass="36627">MARKNYVEKIAIVGAGGRIGKHITNSLLATGKHTITALTRPGSNPILPSDVTVLKVDYNNNDSLVHALRGQDVLIIILNISAPPETQHNLITAAATAGVRWILPSEFGGDPFDPRKGEDTLIGAGKAQFREHIQRLGCNYVGIACGFWYEFSIGGGPNRFGFDFEEKRVIMMDGGGTRISTSTMPMVGRAVAALLSLRISRDDHDQDQDQDGGKGSGGGGGGASLEDFKNKAVYISSFTLSQQDMLQSILRVTGTKPEDWTITHTTAKQRWKSGQEMLKDGNMAGLVRLSYARAFFPDDPEDFEASKGLDNEVLGLVQEDLDEFTRIGMDTNLTHVK</sequence>
<feature type="domain" description="NmrA-like" evidence="4">
    <location>
        <begin position="8"/>
        <end position="150"/>
    </location>
</feature>
<dbReference type="GO" id="GO:0016491">
    <property type="term" value="F:oxidoreductase activity"/>
    <property type="evidence" value="ECO:0007669"/>
    <property type="project" value="UniProtKB-KW"/>
</dbReference>
<protein>
    <recommendedName>
        <fullName evidence="4">NmrA-like domain-containing protein</fullName>
    </recommendedName>
</protein>
<proteinExistence type="predicted"/>
<evidence type="ECO:0000256" key="1">
    <source>
        <dbReference type="ARBA" id="ARBA00022857"/>
    </source>
</evidence>
<evidence type="ECO:0000313" key="5">
    <source>
        <dbReference type="EMBL" id="GAM33736.1"/>
    </source>
</evidence>
<feature type="region of interest" description="Disordered" evidence="3">
    <location>
        <begin position="202"/>
        <end position="222"/>
    </location>
</feature>
<evidence type="ECO:0000256" key="3">
    <source>
        <dbReference type="SAM" id="MobiDB-lite"/>
    </source>
</evidence>
<dbReference type="Gene3D" id="3.40.50.720">
    <property type="entry name" value="NAD(P)-binding Rossmann-like Domain"/>
    <property type="match status" value="1"/>
</dbReference>
<keyword evidence="1" id="KW-0521">NADP</keyword>
<dbReference type="EMBL" id="DF933809">
    <property type="protein sequence ID" value="GAM33736.1"/>
    <property type="molecule type" value="Genomic_DNA"/>
</dbReference>
<dbReference type="CDD" id="cd05259">
    <property type="entry name" value="PCBER_SDR_a"/>
    <property type="match status" value="1"/>
</dbReference>
<evidence type="ECO:0000259" key="4">
    <source>
        <dbReference type="Pfam" id="PF05368"/>
    </source>
</evidence>
<dbReference type="PANTHER" id="PTHR47706:SF7">
    <property type="entry name" value="CIPA-LIKE, PUTATIVE (AFU_ORTHOLOGUE AFUA_1G01630)-RELATED"/>
    <property type="match status" value="1"/>
</dbReference>
<dbReference type="InterPro" id="IPR051609">
    <property type="entry name" value="NmrA/Isoflavone_reductase-like"/>
</dbReference>
<name>A0A698XK72_TALPI</name>
<evidence type="ECO:0000256" key="2">
    <source>
        <dbReference type="ARBA" id="ARBA00023002"/>
    </source>
</evidence>
<keyword evidence="6" id="KW-1185">Reference proteome</keyword>
<dbReference type="InterPro" id="IPR008030">
    <property type="entry name" value="NmrA-like"/>
</dbReference>
<dbReference type="SUPFAM" id="SSF51735">
    <property type="entry name" value="NAD(P)-binding Rossmann-fold domains"/>
    <property type="match status" value="1"/>
</dbReference>
<feature type="compositionally biased region" description="Gly residues" evidence="3">
    <location>
        <begin position="213"/>
        <end position="222"/>
    </location>
</feature>
<dbReference type="Proteomes" id="UP000053095">
    <property type="component" value="Unassembled WGS sequence"/>
</dbReference>
<evidence type="ECO:0000313" key="6">
    <source>
        <dbReference type="Proteomes" id="UP000053095"/>
    </source>
</evidence>
<dbReference type="AlphaFoldDB" id="A0A698XK72"/>
<dbReference type="PANTHER" id="PTHR47706">
    <property type="entry name" value="NMRA-LIKE FAMILY PROTEIN"/>
    <property type="match status" value="1"/>
</dbReference>
<organism evidence="5 6">
    <name type="scientific">Talaromyces pinophilus</name>
    <name type="common">Penicillium pinophilum</name>
    <dbReference type="NCBI Taxonomy" id="128442"/>
    <lineage>
        <taxon>Eukaryota</taxon>
        <taxon>Fungi</taxon>
        <taxon>Dikarya</taxon>
        <taxon>Ascomycota</taxon>
        <taxon>Pezizomycotina</taxon>
        <taxon>Eurotiomycetes</taxon>
        <taxon>Eurotiomycetidae</taxon>
        <taxon>Eurotiales</taxon>
        <taxon>Trichocomaceae</taxon>
        <taxon>Talaromyces</taxon>
        <taxon>Talaromyces sect. Talaromyces</taxon>
    </lineage>
</organism>
<accession>A0A698XK72</accession>
<gene>
    <name evidence="5" type="ORF">TCE0_013f00857</name>
</gene>
<dbReference type="Pfam" id="PF05368">
    <property type="entry name" value="NmrA"/>
    <property type="match status" value="1"/>
</dbReference>
<dbReference type="InterPro" id="IPR036291">
    <property type="entry name" value="NAD(P)-bd_dom_sf"/>
</dbReference>
<dbReference type="InterPro" id="IPR045312">
    <property type="entry name" value="PCBER-like"/>
</dbReference>
<keyword evidence="2" id="KW-0560">Oxidoreductase</keyword>